<gene>
    <name evidence="7" type="ORF">U9M48_030958</name>
</gene>
<protein>
    <recommendedName>
        <fullName evidence="9">Ubiquitin-like protease family profile domain-containing protein</fullName>
    </recommendedName>
</protein>
<comment type="similarity">
    <text evidence="1">Belongs to the peptidase C48 family.</text>
</comment>
<evidence type="ECO:0000313" key="8">
    <source>
        <dbReference type="Proteomes" id="UP001341281"/>
    </source>
</evidence>
<dbReference type="AlphaFoldDB" id="A0AAQ3X374"/>
<sequence length="954" mass="107044">MRFGIDDEEAEAEADVEVEVEMEDVDVKQACSGRSAAAASAMAASYNDKIRPLLDAVDRLRQLNVSQEGIELPTIVVVGDQSSGKSSVLESLAGISLPRGQGICTRVPLVMRLQHGDDEPRLHIEYGGAGGRVVDIASEAEVADAIDAATAEIAGSGKGISDAPITLVVRKKGMPDLTLIDLPGITRVPVQGQPEDIYDQIARIIKAYIAPKESIILNVLSATVNFPSCESIRVSQQVDRSGERTLAVVTKADKAPEGLLEKVTVDDVHIGLGAAAVRGAPSALTDRQVNGGHPHAGWEADADTGVEHRPVPPRHRQADQRQAQPLQDSNEMDSPKENNPLSSDKNQTAELSLSGYVIPVIHEETDDSVTRQDNALAAIDECRFELVHKKPKKDMSSVIVPEDYICTQDDLALIRCIKNIPCGPKEVEVVYISPDKISRKHMECLFQHDQYLGDEVINSYLTLLMAQEHLKQRPGGTVLIEPTFTAEMFKLDAQTVDDNEKHVKPGVEQRVLSYISHDMVFIPINLPATHWYLAVVNARKREIQVLDSLGTTFGRTALKLALKGLQMQIDAVSRYNELIDHNWPDLHVDSWPFREIKLNDATQKDGYSCGLFMVTYAEYWTGDKLSNNFTQADMTHFRQKLAAILLSSDLNERKGQPIYKKEEDNMDGNPSSVKILEAFLTPNKRKRHPSPDNVIIKEGKADGCADHFLMSGLSTMDMPVTKADFIDVVCDYIMAIEDPTTLEAVWVRSFNPYKIELSVNKLQQILKMNQDMFIDCFNMGVRLLAHNEQKRLESVKGKVTKHYMDLRFFKMSGFRKEAKYHNDPSVKELAQTLDSWPQMNYNVTRCRFVLLPWKYGPVYTLFVIDHGNMAVTVIDFTRTPDWCKDLPIKRLNTSYLVLQTMEWWNSGLKMQHCMDDKTLRRNFLINLLTYEGNSCRFLIPKNVRRYLNLIEGKK</sequence>
<dbReference type="GO" id="GO:0005874">
    <property type="term" value="C:microtubule"/>
    <property type="evidence" value="ECO:0007669"/>
    <property type="project" value="TreeGrafter"/>
</dbReference>
<dbReference type="GO" id="GO:0005525">
    <property type="term" value="F:GTP binding"/>
    <property type="evidence" value="ECO:0007669"/>
    <property type="project" value="InterPro"/>
</dbReference>
<dbReference type="PANTHER" id="PTHR11566">
    <property type="entry name" value="DYNAMIN"/>
    <property type="match status" value="1"/>
</dbReference>
<dbReference type="GO" id="GO:0008017">
    <property type="term" value="F:microtubule binding"/>
    <property type="evidence" value="ECO:0007669"/>
    <property type="project" value="TreeGrafter"/>
</dbReference>
<dbReference type="InterPro" id="IPR001401">
    <property type="entry name" value="Dynamin_GTPase"/>
</dbReference>
<dbReference type="PROSITE" id="PS51718">
    <property type="entry name" value="G_DYNAMIN_2"/>
    <property type="match status" value="1"/>
</dbReference>
<dbReference type="EMBL" id="CP144751">
    <property type="protein sequence ID" value="WVZ83862.1"/>
    <property type="molecule type" value="Genomic_DNA"/>
</dbReference>
<dbReference type="GO" id="GO:0003924">
    <property type="term" value="F:GTPase activity"/>
    <property type="evidence" value="ECO:0007669"/>
    <property type="project" value="InterPro"/>
</dbReference>
<keyword evidence="2" id="KW-0645">Protease</keyword>
<dbReference type="Pfam" id="PF02902">
    <property type="entry name" value="Peptidase_C48"/>
    <property type="match status" value="1"/>
</dbReference>
<dbReference type="Gene3D" id="3.40.395.10">
    <property type="entry name" value="Adenoviral Proteinase, Chain A"/>
    <property type="match status" value="1"/>
</dbReference>
<dbReference type="SMART" id="SM00053">
    <property type="entry name" value="DYNc"/>
    <property type="match status" value="1"/>
</dbReference>
<feature type="compositionally biased region" description="Polar residues" evidence="4">
    <location>
        <begin position="320"/>
        <end position="329"/>
    </location>
</feature>
<evidence type="ECO:0000259" key="5">
    <source>
        <dbReference type="PROSITE" id="PS50600"/>
    </source>
</evidence>
<dbReference type="InterPro" id="IPR045063">
    <property type="entry name" value="Dynamin_N"/>
</dbReference>
<dbReference type="PANTHER" id="PTHR11566:SF173">
    <property type="entry name" value="DYNAMIN-RELATED PROTEIN 4C"/>
    <property type="match status" value="1"/>
</dbReference>
<evidence type="ECO:0000256" key="1">
    <source>
        <dbReference type="ARBA" id="ARBA00005234"/>
    </source>
</evidence>
<reference evidence="7 8" key="1">
    <citation type="submission" date="2024-02" db="EMBL/GenBank/DDBJ databases">
        <title>High-quality chromosome-scale genome assembly of Pensacola bahiagrass (Paspalum notatum Flugge var. saurae).</title>
        <authorList>
            <person name="Vega J.M."/>
            <person name="Podio M."/>
            <person name="Orjuela J."/>
            <person name="Siena L.A."/>
            <person name="Pessino S.C."/>
            <person name="Combes M.C."/>
            <person name="Mariac C."/>
            <person name="Albertini E."/>
            <person name="Pupilli F."/>
            <person name="Ortiz J.P.A."/>
            <person name="Leblanc O."/>
        </authorList>
    </citation>
    <scope>NUCLEOTIDE SEQUENCE [LARGE SCALE GENOMIC DNA]</scope>
    <source>
        <strain evidence="7">R1</strain>
        <tissue evidence="7">Leaf</tissue>
    </source>
</reference>
<evidence type="ECO:0000313" key="7">
    <source>
        <dbReference type="EMBL" id="WVZ83862.1"/>
    </source>
</evidence>
<dbReference type="InterPro" id="IPR030381">
    <property type="entry name" value="G_DYNAMIN_dom"/>
</dbReference>
<evidence type="ECO:0000259" key="6">
    <source>
        <dbReference type="PROSITE" id="PS51718"/>
    </source>
</evidence>
<proteinExistence type="inferred from homology"/>
<name>A0AAQ3X374_PASNO</name>
<organism evidence="7 8">
    <name type="scientific">Paspalum notatum var. saurae</name>
    <dbReference type="NCBI Taxonomy" id="547442"/>
    <lineage>
        <taxon>Eukaryota</taxon>
        <taxon>Viridiplantae</taxon>
        <taxon>Streptophyta</taxon>
        <taxon>Embryophyta</taxon>
        <taxon>Tracheophyta</taxon>
        <taxon>Spermatophyta</taxon>
        <taxon>Magnoliopsida</taxon>
        <taxon>Liliopsida</taxon>
        <taxon>Poales</taxon>
        <taxon>Poaceae</taxon>
        <taxon>PACMAD clade</taxon>
        <taxon>Panicoideae</taxon>
        <taxon>Andropogonodae</taxon>
        <taxon>Paspaleae</taxon>
        <taxon>Paspalinae</taxon>
        <taxon>Paspalum</taxon>
    </lineage>
</organism>
<dbReference type="GO" id="GO:0006508">
    <property type="term" value="P:proteolysis"/>
    <property type="evidence" value="ECO:0007669"/>
    <property type="project" value="UniProtKB-KW"/>
</dbReference>
<dbReference type="PRINTS" id="PR00195">
    <property type="entry name" value="DYNAMIN"/>
</dbReference>
<evidence type="ECO:0000256" key="3">
    <source>
        <dbReference type="ARBA" id="ARBA00022801"/>
    </source>
</evidence>
<accession>A0AAQ3X374</accession>
<dbReference type="Gene3D" id="3.40.50.300">
    <property type="entry name" value="P-loop containing nucleotide triphosphate hydrolases"/>
    <property type="match status" value="1"/>
</dbReference>
<dbReference type="SUPFAM" id="SSF52540">
    <property type="entry name" value="P-loop containing nucleoside triphosphate hydrolases"/>
    <property type="match status" value="1"/>
</dbReference>
<dbReference type="Proteomes" id="UP001341281">
    <property type="component" value="Chromosome 07"/>
</dbReference>
<dbReference type="GO" id="GO:0005737">
    <property type="term" value="C:cytoplasm"/>
    <property type="evidence" value="ECO:0007669"/>
    <property type="project" value="TreeGrafter"/>
</dbReference>
<dbReference type="InterPro" id="IPR003653">
    <property type="entry name" value="Peptidase_C48_C"/>
</dbReference>
<keyword evidence="8" id="KW-1185">Reference proteome</keyword>
<keyword evidence="3" id="KW-0378">Hydrolase</keyword>
<dbReference type="SUPFAM" id="SSF54001">
    <property type="entry name" value="Cysteine proteinases"/>
    <property type="match status" value="1"/>
</dbReference>
<evidence type="ECO:0000256" key="4">
    <source>
        <dbReference type="SAM" id="MobiDB-lite"/>
    </source>
</evidence>
<dbReference type="PROSITE" id="PS50600">
    <property type="entry name" value="ULP_PROTEASE"/>
    <property type="match status" value="1"/>
</dbReference>
<dbReference type="GO" id="GO:0016020">
    <property type="term" value="C:membrane"/>
    <property type="evidence" value="ECO:0007669"/>
    <property type="project" value="TreeGrafter"/>
</dbReference>
<dbReference type="InterPro" id="IPR038765">
    <property type="entry name" value="Papain-like_cys_pep_sf"/>
</dbReference>
<evidence type="ECO:0000256" key="2">
    <source>
        <dbReference type="ARBA" id="ARBA00022670"/>
    </source>
</evidence>
<dbReference type="Pfam" id="PF00350">
    <property type="entry name" value="Dynamin_N"/>
    <property type="match status" value="1"/>
</dbReference>
<dbReference type="CDD" id="cd08771">
    <property type="entry name" value="DLP_1"/>
    <property type="match status" value="1"/>
</dbReference>
<dbReference type="InterPro" id="IPR027417">
    <property type="entry name" value="P-loop_NTPase"/>
</dbReference>
<feature type="compositionally biased region" description="Polar residues" evidence="4">
    <location>
        <begin position="337"/>
        <end position="346"/>
    </location>
</feature>
<feature type="region of interest" description="Disordered" evidence="4">
    <location>
        <begin position="284"/>
        <end position="346"/>
    </location>
</feature>
<feature type="domain" description="Dynamin-type G" evidence="6">
    <location>
        <begin position="69"/>
        <end position="350"/>
    </location>
</feature>
<dbReference type="GO" id="GO:0008234">
    <property type="term" value="F:cysteine-type peptidase activity"/>
    <property type="evidence" value="ECO:0007669"/>
    <property type="project" value="InterPro"/>
</dbReference>
<feature type="domain" description="Ubiquitin-like protease family profile" evidence="5">
    <location>
        <begin position="435"/>
        <end position="620"/>
    </location>
</feature>
<dbReference type="InterPro" id="IPR022812">
    <property type="entry name" value="Dynamin"/>
</dbReference>
<evidence type="ECO:0008006" key="9">
    <source>
        <dbReference type="Google" id="ProtNLM"/>
    </source>
</evidence>